<keyword evidence="2" id="KW-0560">Oxidoreductase</keyword>
<accession>A0A8J5CQA1</accession>
<keyword evidence="1" id="KW-0521">NADP</keyword>
<name>A0A8J5CQA1_CHIOP</name>
<dbReference type="OrthoDB" id="9982184at2759"/>
<dbReference type="GO" id="GO:0016491">
    <property type="term" value="F:oxidoreductase activity"/>
    <property type="evidence" value="ECO:0007669"/>
    <property type="project" value="UniProtKB-KW"/>
</dbReference>
<dbReference type="EMBL" id="JACEEZ010017271">
    <property type="protein sequence ID" value="KAG0717660.1"/>
    <property type="molecule type" value="Genomic_DNA"/>
</dbReference>
<evidence type="ECO:0000313" key="4">
    <source>
        <dbReference type="Proteomes" id="UP000770661"/>
    </source>
</evidence>
<proteinExistence type="predicted"/>
<comment type="caution">
    <text evidence="3">The sequence shown here is derived from an EMBL/GenBank/DDBJ whole genome shotgun (WGS) entry which is preliminary data.</text>
</comment>
<organism evidence="3 4">
    <name type="scientific">Chionoecetes opilio</name>
    <name type="common">Atlantic snow crab</name>
    <name type="synonym">Cancer opilio</name>
    <dbReference type="NCBI Taxonomy" id="41210"/>
    <lineage>
        <taxon>Eukaryota</taxon>
        <taxon>Metazoa</taxon>
        <taxon>Ecdysozoa</taxon>
        <taxon>Arthropoda</taxon>
        <taxon>Crustacea</taxon>
        <taxon>Multicrustacea</taxon>
        <taxon>Malacostraca</taxon>
        <taxon>Eumalacostraca</taxon>
        <taxon>Eucarida</taxon>
        <taxon>Decapoda</taxon>
        <taxon>Pleocyemata</taxon>
        <taxon>Brachyura</taxon>
        <taxon>Eubrachyura</taxon>
        <taxon>Majoidea</taxon>
        <taxon>Majidae</taxon>
        <taxon>Chionoecetes</taxon>
    </lineage>
</organism>
<dbReference type="AlphaFoldDB" id="A0A8J5CQA1"/>
<dbReference type="SUPFAM" id="SSF51735">
    <property type="entry name" value="NAD(P)-binding Rossmann-fold domains"/>
    <property type="match status" value="1"/>
</dbReference>
<dbReference type="InterPro" id="IPR051468">
    <property type="entry name" value="Fungal_SecMetab_SDRs"/>
</dbReference>
<gene>
    <name evidence="3" type="ORF">GWK47_053971</name>
</gene>
<dbReference type="Proteomes" id="UP000770661">
    <property type="component" value="Unassembled WGS sequence"/>
</dbReference>
<reference evidence="3" key="1">
    <citation type="submission" date="2020-07" db="EMBL/GenBank/DDBJ databases">
        <title>The High-quality genome of the commercially important snow crab, Chionoecetes opilio.</title>
        <authorList>
            <person name="Jeong J.-H."/>
            <person name="Ryu S."/>
        </authorList>
    </citation>
    <scope>NUCLEOTIDE SEQUENCE</scope>
    <source>
        <strain evidence="3">MADBK_172401_WGS</strain>
        <tissue evidence="3">Digestive gland</tissue>
    </source>
</reference>
<keyword evidence="4" id="KW-1185">Reference proteome</keyword>
<dbReference type="Gene3D" id="3.40.50.720">
    <property type="entry name" value="NAD(P)-binding Rossmann-like Domain"/>
    <property type="match status" value="1"/>
</dbReference>
<dbReference type="InterPro" id="IPR036291">
    <property type="entry name" value="NAD(P)-bd_dom_sf"/>
</dbReference>
<evidence type="ECO:0000256" key="1">
    <source>
        <dbReference type="ARBA" id="ARBA00022857"/>
    </source>
</evidence>
<evidence type="ECO:0000256" key="2">
    <source>
        <dbReference type="ARBA" id="ARBA00023002"/>
    </source>
</evidence>
<dbReference type="GO" id="GO:0005737">
    <property type="term" value="C:cytoplasm"/>
    <property type="evidence" value="ECO:0007669"/>
    <property type="project" value="TreeGrafter"/>
</dbReference>
<dbReference type="PANTHER" id="PTHR43544">
    <property type="entry name" value="SHORT-CHAIN DEHYDROGENASE/REDUCTASE"/>
    <property type="match status" value="1"/>
</dbReference>
<evidence type="ECO:0000313" key="3">
    <source>
        <dbReference type="EMBL" id="KAG0717660.1"/>
    </source>
</evidence>
<sequence length="102" mass="11423">MTSLARTVLVTGSNRGLGLEFVRQLAVAEHPPKVIIATCRNPANATELLALARDYQQIKVVKFDIWKKLYYSFTQVVLVSWQTRDQAGGQGNALWKSSMRSN</sequence>
<protein>
    <submittedName>
        <fullName evidence="3">Putative oxidoreductase</fullName>
    </submittedName>
</protein>
<dbReference type="PANTHER" id="PTHR43544:SF7">
    <property type="entry name" value="NADB-LER2"/>
    <property type="match status" value="1"/>
</dbReference>